<dbReference type="AlphaFoldDB" id="A0A7Z7IFA8"/>
<evidence type="ECO:0000259" key="2">
    <source>
        <dbReference type="Pfam" id="PF12680"/>
    </source>
</evidence>
<dbReference type="InterPro" id="IPR032710">
    <property type="entry name" value="NTF2-like_dom_sf"/>
</dbReference>
<organism evidence="3 4">
    <name type="scientific">Caballeronia arationis</name>
    <dbReference type="NCBI Taxonomy" id="1777142"/>
    <lineage>
        <taxon>Bacteria</taxon>
        <taxon>Pseudomonadati</taxon>
        <taxon>Pseudomonadota</taxon>
        <taxon>Betaproteobacteria</taxon>
        <taxon>Burkholderiales</taxon>
        <taxon>Burkholderiaceae</taxon>
        <taxon>Caballeronia</taxon>
    </lineage>
</organism>
<dbReference type="InterPro" id="IPR037401">
    <property type="entry name" value="SnoaL-like"/>
</dbReference>
<evidence type="ECO:0000313" key="4">
    <source>
        <dbReference type="Proteomes" id="UP000219522"/>
    </source>
</evidence>
<dbReference type="Pfam" id="PF12680">
    <property type="entry name" value="SnoaL_2"/>
    <property type="match status" value="1"/>
</dbReference>
<keyword evidence="4" id="KW-1185">Reference proteome</keyword>
<sequence>MATAVSGLGALLRGNEDPKDSAEGRRRGKDAVKAFLKAIASADMTALSDAVTEDVIYEMPFSESGSTEIGKFRRYVGRAAVVAFWSGMSGSGIKSESPEDVELSITGDGSRVFIEQRGNMTMPDGKSYRNRYVFRFDIQDGRVSHVKEYLNPIISAYAFERPVANGILIESV</sequence>
<feature type="region of interest" description="Disordered" evidence="1">
    <location>
        <begin position="1"/>
        <end position="27"/>
    </location>
</feature>
<accession>A0A7Z7IFA8</accession>
<dbReference type="Proteomes" id="UP000219522">
    <property type="component" value="Unassembled WGS sequence"/>
</dbReference>
<feature type="compositionally biased region" description="Basic and acidic residues" evidence="1">
    <location>
        <begin position="14"/>
        <end position="27"/>
    </location>
</feature>
<dbReference type="Gene3D" id="3.10.450.50">
    <property type="match status" value="1"/>
</dbReference>
<name>A0A7Z7IFA8_9BURK</name>
<keyword evidence="3" id="KW-0413">Isomerase</keyword>
<feature type="domain" description="SnoaL-like" evidence="2">
    <location>
        <begin position="32"/>
        <end position="145"/>
    </location>
</feature>
<proteinExistence type="predicted"/>
<comment type="caution">
    <text evidence="3">The sequence shown here is derived from an EMBL/GenBank/DDBJ whole genome shotgun (WGS) entry which is preliminary data.</text>
</comment>
<dbReference type="EMBL" id="OCSU01000004">
    <property type="protein sequence ID" value="SOE91465.1"/>
    <property type="molecule type" value="Genomic_DNA"/>
</dbReference>
<evidence type="ECO:0000313" key="3">
    <source>
        <dbReference type="EMBL" id="SOE91465.1"/>
    </source>
</evidence>
<gene>
    <name evidence="3" type="ORF">SAMN05446927_8392</name>
</gene>
<dbReference type="SUPFAM" id="SSF54427">
    <property type="entry name" value="NTF2-like"/>
    <property type="match status" value="1"/>
</dbReference>
<reference evidence="3 4" key="1">
    <citation type="submission" date="2017-09" db="EMBL/GenBank/DDBJ databases">
        <authorList>
            <person name="Varghese N."/>
            <person name="Submissions S."/>
        </authorList>
    </citation>
    <scope>NUCLEOTIDE SEQUENCE [LARGE SCALE GENOMIC DNA]</scope>
    <source>
        <strain evidence="3 4">OK806</strain>
    </source>
</reference>
<evidence type="ECO:0000256" key="1">
    <source>
        <dbReference type="SAM" id="MobiDB-lite"/>
    </source>
</evidence>
<dbReference type="RefSeq" id="WP_088177062.1">
    <property type="nucleotide sequence ID" value="NZ_OCSU01000004.1"/>
</dbReference>
<protein>
    <submittedName>
        <fullName evidence="3">Ketosteroid isomerase-related protein</fullName>
    </submittedName>
</protein>
<dbReference type="GO" id="GO:0016853">
    <property type="term" value="F:isomerase activity"/>
    <property type="evidence" value="ECO:0007669"/>
    <property type="project" value="UniProtKB-KW"/>
</dbReference>